<proteinExistence type="predicted"/>
<reference evidence="2 3" key="1">
    <citation type="journal article" date="2022" name="Allergy">
        <title>Genome assembly and annotation of Periplaneta americana reveal a comprehensive cockroach allergen profile.</title>
        <authorList>
            <person name="Wang L."/>
            <person name="Xiong Q."/>
            <person name="Saelim N."/>
            <person name="Wang L."/>
            <person name="Nong W."/>
            <person name="Wan A.T."/>
            <person name="Shi M."/>
            <person name="Liu X."/>
            <person name="Cao Q."/>
            <person name="Hui J.H.L."/>
            <person name="Sookrung N."/>
            <person name="Leung T.F."/>
            <person name="Tungtrongchitr A."/>
            <person name="Tsui S.K.W."/>
        </authorList>
    </citation>
    <scope>NUCLEOTIDE SEQUENCE [LARGE SCALE GENOMIC DNA]</scope>
    <source>
        <strain evidence="2">PWHHKU_190912</strain>
    </source>
</reference>
<feature type="region of interest" description="Disordered" evidence="1">
    <location>
        <begin position="160"/>
        <end position="180"/>
    </location>
</feature>
<evidence type="ECO:0000313" key="3">
    <source>
        <dbReference type="Proteomes" id="UP001148838"/>
    </source>
</evidence>
<accession>A0ABQ8TQN3</accession>
<evidence type="ECO:0000313" key="2">
    <source>
        <dbReference type="EMBL" id="KAJ4448904.1"/>
    </source>
</evidence>
<dbReference type="InterPro" id="IPR008685">
    <property type="entry name" value="Centromere_Mis12"/>
</dbReference>
<dbReference type="Proteomes" id="UP001148838">
    <property type="component" value="Unassembled WGS sequence"/>
</dbReference>
<protein>
    <submittedName>
        <fullName evidence="2">Uncharacterized protein</fullName>
    </submittedName>
</protein>
<dbReference type="EMBL" id="JAJSOF020000003">
    <property type="protein sequence ID" value="KAJ4448904.1"/>
    <property type="molecule type" value="Genomic_DNA"/>
</dbReference>
<feature type="compositionally biased region" description="Basic and acidic residues" evidence="1">
    <location>
        <begin position="66"/>
        <end position="80"/>
    </location>
</feature>
<dbReference type="InterPro" id="IPR010989">
    <property type="entry name" value="SNARE"/>
</dbReference>
<dbReference type="Gene3D" id="1.20.58.70">
    <property type="match status" value="1"/>
</dbReference>
<keyword evidence="3" id="KW-1185">Reference proteome</keyword>
<dbReference type="SUPFAM" id="SSF47661">
    <property type="entry name" value="t-snare proteins"/>
    <property type="match status" value="1"/>
</dbReference>
<name>A0ABQ8TQN3_PERAM</name>
<organism evidence="2 3">
    <name type="scientific">Periplaneta americana</name>
    <name type="common">American cockroach</name>
    <name type="synonym">Blatta americana</name>
    <dbReference type="NCBI Taxonomy" id="6978"/>
    <lineage>
        <taxon>Eukaryota</taxon>
        <taxon>Metazoa</taxon>
        <taxon>Ecdysozoa</taxon>
        <taxon>Arthropoda</taxon>
        <taxon>Hexapoda</taxon>
        <taxon>Insecta</taxon>
        <taxon>Pterygota</taxon>
        <taxon>Neoptera</taxon>
        <taxon>Polyneoptera</taxon>
        <taxon>Dictyoptera</taxon>
        <taxon>Blattodea</taxon>
        <taxon>Blattoidea</taxon>
        <taxon>Blattidae</taxon>
        <taxon>Blattinae</taxon>
        <taxon>Periplaneta</taxon>
    </lineage>
</organism>
<feature type="region of interest" description="Disordered" evidence="1">
    <location>
        <begin position="66"/>
        <end position="93"/>
    </location>
</feature>
<gene>
    <name evidence="2" type="ORF">ANN_00296</name>
</gene>
<dbReference type="Pfam" id="PF05859">
    <property type="entry name" value="Mis12"/>
    <property type="match status" value="1"/>
</dbReference>
<comment type="caution">
    <text evidence="2">The sequence shown here is derived from an EMBL/GenBank/DDBJ whole genome shotgun (WGS) entry which is preliminary data.</text>
</comment>
<sequence>MLEEQVRLLPPLVKEVKELKEELKSLREKLKEVEELKKKLKSMCEKSRKKLKEVEELKKKLKSLCEKNRKKLKDGEREEMSPPPKNKGVGGASELAPPLVQEMKTLQEEVKALREELKVRQPNLQQQHQLEEVRQPNLQLQHQLEEHQLEEVEAASKAALEQEEVPMQDTARSNEQRRPKEVPDALIHIIADFLRNRRFCVKEDGCLSRQRKFKDEFRKAQYWALTYIVHILQIFQKLTSPAIGRLQRHVHLIEEWFQHWRLTVNTMKSQVIAFSRTRSVPKLNSHCMINSSRRVFRSAKMSIMRSLKMSSLERLFNKPFSIARVLKLLSLESDMEFLKNVLTLFNALILRSLDAVDTGSTLASLMHSSTVS</sequence>
<evidence type="ECO:0000256" key="1">
    <source>
        <dbReference type="SAM" id="MobiDB-lite"/>
    </source>
</evidence>